<protein>
    <submittedName>
        <fullName evidence="2">Uncharacterized protein</fullName>
    </submittedName>
</protein>
<gene>
    <name evidence="2" type="ORF">MCC93_14840</name>
</gene>
<feature type="compositionally biased region" description="Basic residues" evidence="1">
    <location>
        <begin position="53"/>
        <end position="63"/>
    </location>
</feature>
<evidence type="ECO:0000256" key="1">
    <source>
        <dbReference type="SAM" id="MobiDB-lite"/>
    </source>
</evidence>
<dbReference type="EMBL" id="JUFZ01000066">
    <property type="protein sequence ID" value="KIC07142.1"/>
    <property type="molecule type" value="Genomic_DNA"/>
</dbReference>
<dbReference type="Proteomes" id="UP000031390">
    <property type="component" value="Unassembled WGS sequence"/>
</dbReference>
<evidence type="ECO:0000313" key="3">
    <source>
        <dbReference type="Proteomes" id="UP000031390"/>
    </source>
</evidence>
<reference evidence="2 3" key="1">
    <citation type="submission" date="2014-12" db="EMBL/GenBank/DDBJ databases">
        <title>Genome sequence of Morococcus cerebrosus.</title>
        <authorList>
            <person name="Shin S.-K."/>
            <person name="Yi H."/>
        </authorList>
    </citation>
    <scope>NUCLEOTIDE SEQUENCE [LARGE SCALE GENOMIC DNA]</scope>
    <source>
        <strain evidence="2 3">CIP 81.93</strain>
    </source>
</reference>
<name>A0A0C1GZ94_9NEIS</name>
<comment type="caution">
    <text evidence="2">The sequence shown here is derived from an EMBL/GenBank/DDBJ whole genome shotgun (WGS) entry which is preliminary data.</text>
</comment>
<dbReference type="AlphaFoldDB" id="A0A0C1GZ94"/>
<evidence type="ECO:0000313" key="2">
    <source>
        <dbReference type="EMBL" id="KIC07142.1"/>
    </source>
</evidence>
<sequence length="63" mass="6990">MPYQRASAANTVQPATQATVENAAPSQTSSETLLPFSDDPIQRTPFSDDPQRRLKPIHTRKHS</sequence>
<organism evidence="2 3">
    <name type="scientific">Morococcus cerebrosus</name>
    <dbReference type="NCBI Taxonomy" id="1056807"/>
    <lineage>
        <taxon>Bacteria</taxon>
        <taxon>Pseudomonadati</taxon>
        <taxon>Pseudomonadota</taxon>
        <taxon>Betaproteobacteria</taxon>
        <taxon>Neisseriales</taxon>
        <taxon>Neisseriaceae</taxon>
        <taxon>Morococcus</taxon>
    </lineage>
</organism>
<feature type="compositionally biased region" description="Polar residues" evidence="1">
    <location>
        <begin position="7"/>
        <end position="32"/>
    </location>
</feature>
<proteinExistence type="predicted"/>
<feature type="region of interest" description="Disordered" evidence="1">
    <location>
        <begin position="1"/>
        <end position="63"/>
    </location>
</feature>
<accession>A0A0C1GZ94</accession>